<accession>A0ABX3H1W2</accession>
<gene>
    <name evidence="1" type="ORF">BSK56_22995</name>
</gene>
<dbReference type="Proteomes" id="UP000187412">
    <property type="component" value="Unassembled WGS sequence"/>
</dbReference>
<organism evidence="1 2">
    <name type="scientific">Paenibacillus borealis</name>
    <dbReference type="NCBI Taxonomy" id="160799"/>
    <lineage>
        <taxon>Bacteria</taxon>
        <taxon>Bacillati</taxon>
        <taxon>Bacillota</taxon>
        <taxon>Bacilli</taxon>
        <taxon>Bacillales</taxon>
        <taxon>Paenibacillaceae</taxon>
        <taxon>Paenibacillus</taxon>
    </lineage>
</organism>
<dbReference type="EMBL" id="MPTB01000033">
    <property type="protein sequence ID" value="OMD43881.1"/>
    <property type="molecule type" value="Genomic_DNA"/>
</dbReference>
<evidence type="ECO:0000313" key="1">
    <source>
        <dbReference type="EMBL" id="OMD43881.1"/>
    </source>
</evidence>
<reference evidence="1 2" key="1">
    <citation type="submission" date="2016-10" db="EMBL/GenBank/DDBJ databases">
        <title>Paenibacillus species isolates.</title>
        <authorList>
            <person name="Beno S.M."/>
        </authorList>
    </citation>
    <scope>NUCLEOTIDE SEQUENCE [LARGE SCALE GENOMIC DNA]</scope>
    <source>
        <strain evidence="1 2">FSL H7-0744</strain>
    </source>
</reference>
<evidence type="ECO:0000313" key="2">
    <source>
        <dbReference type="Proteomes" id="UP000187412"/>
    </source>
</evidence>
<dbReference type="RefSeq" id="WP_076112937.1">
    <property type="nucleotide sequence ID" value="NZ_MPTB01000033.1"/>
</dbReference>
<protein>
    <submittedName>
        <fullName evidence="1">Uncharacterized protein</fullName>
    </submittedName>
</protein>
<proteinExistence type="predicted"/>
<sequence length="156" mass="17746">MEIGRKIYFDKVTGNVILDTGERVGDVVKTTREQDFASFKVLNERVEETLGMIELEFGQYNVEFRESWGRFRVNLETEELEFLYTNPEAPEEPTEPVYQKPLTEQIKGLTTELSSTQMALADNYEQLLSAQKEAVSAQLALTELYELVLPLTGGAK</sequence>
<name>A0ABX3H1W2_PAEBO</name>
<keyword evidence="2" id="KW-1185">Reference proteome</keyword>
<comment type="caution">
    <text evidence="1">The sequence shown here is derived from an EMBL/GenBank/DDBJ whole genome shotgun (WGS) entry which is preliminary data.</text>
</comment>